<sequence length="107" mass="12251">MLPIVKQIAEEFKSELQRLYGEEFAELILFGSHARGDFHDESDIDFAVVLKNSATTSTSEIFKIATVGNDLSLKYGQFITYIGMPEYKLRHSLLGLYQEIRKYGVRI</sequence>
<organism evidence="2 3">
    <name type="scientific">Runella slithyformis (strain ATCC 29530 / DSM 19594 / LMG 11500 / NCIMB 11436 / LSU 4)</name>
    <dbReference type="NCBI Taxonomy" id="761193"/>
    <lineage>
        <taxon>Bacteria</taxon>
        <taxon>Pseudomonadati</taxon>
        <taxon>Bacteroidota</taxon>
        <taxon>Cytophagia</taxon>
        <taxon>Cytophagales</taxon>
        <taxon>Spirosomataceae</taxon>
        <taxon>Runella</taxon>
    </lineage>
</organism>
<dbReference type="InterPro" id="IPR052548">
    <property type="entry name" value="Type_VII_TA_antitoxin"/>
</dbReference>
<dbReference type="AlphaFoldDB" id="A0A7U4E8X2"/>
<dbReference type="Gene3D" id="3.30.460.10">
    <property type="entry name" value="Beta Polymerase, domain 2"/>
    <property type="match status" value="1"/>
</dbReference>
<dbReference type="KEGG" id="rsi:Runsl_5458"/>
<dbReference type="PANTHER" id="PTHR33933:SF1">
    <property type="entry name" value="PROTEIN ADENYLYLTRANSFERASE MNTA-RELATED"/>
    <property type="match status" value="1"/>
</dbReference>
<protein>
    <submittedName>
        <fullName evidence="2">DNA polymerase beta domain protein region</fullName>
    </submittedName>
</protein>
<dbReference type="Proteomes" id="UP000000493">
    <property type="component" value="Chromosome"/>
</dbReference>
<evidence type="ECO:0000313" key="2">
    <source>
        <dbReference type="EMBL" id="AEI51749.1"/>
    </source>
</evidence>
<accession>A0A7U4E8X2</accession>
<dbReference type="EMBL" id="CP002859">
    <property type="protein sequence ID" value="AEI51749.1"/>
    <property type="molecule type" value="Genomic_DNA"/>
</dbReference>
<dbReference type="InterPro" id="IPR002934">
    <property type="entry name" value="Polymerase_NTP_transf_dom"/>
</dbReference>
<name>A0A7U4E8X2_RUNSL</name>
<reference evidence="3" key="1">
    <citation type="submission" date="2011-06" db="EMBL/GenBank/DDBJ databases">
        <title>The complete genome of chromosome of Runella slithyformis DSM 19594.</title>
        <authorList>
            <consortium name="US DOE Joint Genome Institute (JGI-PGF)"/>
            <person name="Lucas S."/>
            <person name="Han J."/>
            <person name="Lapidus A."/>
            <person name="Bruce D."/>
            <person name="Goodwin L."/>
            <person name="Pitluck S."/>
            <person name="Peters L."/>
            <person name="Kyrpides N."/>
            <person name="Mavromatis K."/>
            <person name="Ivanova N."/>
            <person name="Ovchinnikova G."/>
            <person name="Zhang X."/>
            <person name="Misra M."/>
            <person name="Detter J.C."/>
            <person name="Tapia R."/>
            <person name="Han C."/>
            <person name="Land M."/>
            <person name="Hauser L."/>
            <person name="Markowitz V."/>
            <person name="Cheng J.-F."/>
            <person name="Hugenholtz P."/>
            <person name="Woyke T."/>
            <person name="Wu D."/>
            <person name="Tindall B."/>
            <person name="Faehrich R."/>
            <person name="Brambilla E."/>
            <person name="Klenk H.-P."/>
            <person name="Eisen J.A."/>
        </authorList>
    </citation>
    <scope>NUCLEOTIDE SEQUENCE [LARGE SCALE GENOMIC DNA]</scope>
    <source>
        <strain evidence="3">ATCC 29530 / DSM 19594 / LMG 11500 / NCIMB 11436 / LSU 4</strain>
    </source>
</reference>
<reference evidence="2 3" key="2">
    <citation type="journal article" date="2012" name="Stand. Genomic Sci.">
        <title>Complete genome sequence of the aquatic bacterium Runella slithyformis type strain (LSU 4(T)).</title>
        <authorList>
            <person name="Copeland A."/>
            <person name="Zhang X."/>
            <person name="Misra M."/>
            <person name="Lapidus A."/>
            <person name="Nolan M."/>
            <person name="Lucas S."/>
            <person name="Deshpande S."/>
            <person name="Cheng J.F."/>
            <person name="Tapia R."/>
            <person name="Goodwin L.A."/>
            <person name="Pitluck S."/>
            <person name="Liolios K."/>
            <person name="Pagani I."/>
            <person name="Ivanova N."/>
            <person name="Mikhailova N."/>
            <person name="Pati A."/>
            <person name="Chen A."/>
            <person name="Palaniappan K."/>
            <person name="Land M."/>
            <person name="Hauser L."/>
            <person name="Pan C."/>
            <person name="Jeffries C.D."/>
            <person name="Detter J.C."/>
            <person name="Brambilla E.M."/>
            <person name="Rohde M."/>
            <person name="Djao O.D."/>
            <person name="Goker M."/>
            <person name="Sikorski J."/>
            <person name="Tindall B.J."/>
            <person name="Woyke T."/>
            <person name="Bristow J."/>
            <person name="Eisen J.A."/>
            <person name="Markowitz V."/>
            <person name="Hugenholtz P."/>
            <person name="Kyrpides N.C."/>
            <person name="Klenk H.P."/>
            <person name="Mavromatis K."/>
        </authorList>
    </citation>
    <scope>NUCLEOTIDE SEQUENCE [LARGE SCALE GENOMIC DNA]</scope>
    <source>
        <strain evidence="3">ATCC 29530 / DSM 19594 / LMG 11500 / NCIMB 11436 / LSU 4</strain>
    </source>
</reference>
<proteinExistence type="predicted"/>
<evidence type="ECO:0000313" key="3">
    <source>
        <dbReference type="Proteomes" id="UP000000493"/>
    </source>
</evidence>
<dbReference type="Pfam" id="PF01909">
    <property type="entry name" value="NTP_transf_2"/>
    <property type="match status" value="1"/>
</dbReference>
<gene>
    <name evidence="2" type="ordered locus">Runsl_5458</name>
</gene>
<dbReference type="PANTHER" id="PTHR33933">
    <property type="entry name" value="NUCLEOTIDYLTRANSFERASE"/>
    <property type="match status" value="1"/>
</dbReference>
<dbReference type="CDD" id="cd05403">
    <property type="entry name" value="NT_KNTase_like"/>
    <property type="match status" value="1"/>
</dbReference>
<evidence type="ECO:0000259" key="1">
    <source>
        <dbReference type="Pfam" id="PF01909"/>
    </source>
</evidence>
<dbReference type="GO" id="GO:0016779">
    <property type="term" value="F:nucleotidyltransferase activity"/>
    <property type="evidence" value="ECO:0007669"/>
    <property type="project" value="InterPro"/>
</dbReference>
<feature type="domain" description="Polymerase nucleotidyl transferase" evidence="1">
    <location>
        <begin position="10"/>
        <end position="65"/>
    </location>
</feature>
<dbReference type="SUPFAM" id="SSF81301">
    <property type="entry name" value="Nucleotidyltransferase"/>
    <property type="match status" value="1"/>
</dbReference>
<dbReference type="InterPro" id="IPR043519">
    <property type="entry name" value="NT_sf"/>
</dbReference>
<keyword evidence="3" id="KW-1185">Reference proteome</keyword>
<dbReference type="RefSeq" id="WP_013931017.1">
    <property type="nucleotide sequence ID" value="NC_015703.1"/>
</dbReference>